<gene>
    <name evidence="1" type="ORF">SAMN06265340_103206</name>
</gene>
<dbReference type="RefSeq" id="WP_089322744.1">
    <property type="nucleotide sequence ID" value="NZ_FZOB01000003.1"/>
</dbReference>
<dbReference type="EMBL" id="FZOB01000003">
    <property type="protein sequence ID" value="SNR71261.1"/>
    <property type="molecule type" value="Genomic_DNA"/>
</dbReference>
<evidence type="ECO:0000313" key="2">
    <source>
        <dbReference type="Proteomes" id="UP000198405"/>
    </source>
</evidence>
<evidence type="ECO:0000313" key="1">
    <source>
        <dbReference type="EMBL" id="SNR71261.1"/>
    </source>
</evidence>
<dbReference type="OrthoDB" id="12969at2"/>
<dbReference type="AlphaFoldDB" id="A0A238YKN8"/>
<organism evidence="1 2">
    <name type="scientific">Desulfurobacterium atlanticum</name>
    <dbReference type="NCBI Taxonomy" id="240169"/>
    <lineage>
        <taxon>Bacteria</taxon>
        <taxon>Pseudomonadati</taxon>
        <taxon>Aquificota</taxon>
        <taxon>Aquificia</taxon>
        <taxon>Desulfurobacteriales</taxon>
        <taxon>Desulfurobacteriaceae</taxon>
        <taxon>Desulfurobacterium</taxon>
    </lineage>
</organism>
<dbReference type="Proteomes" id="UP000198405">
    <property type="component" value="Unassembled WGS sequence"/>
</dbReference>
<reference evidence="2" key="1">
    <citation type="submission" date="2017-06" db="EMBL/GenBank/DDBJ databases">
        <authorList>
            <person name="Varghese N."/>
            <person name="Submissions S."/>
        </authorList>
    </citation>
    <scope>NUCLEOTIDE SEQUENCE [LARGE SCALE GENOMIC DNA]</scope>
    <source>
        <strain evidence="2">DSM 15668</strain>
    </source>
</reference>
<protein>
    <submittedName>
        <fullName evidence="1">Uncharacterized protein</fullName>
    </submittedName>
</protein>
<proteinExistence type="predicted"/>
<name>A0A238YKN8_9BACT</name>
<sequence length="241" mass="27320">MKLEEILFGLIGTGGCWKVFLKTGEGEGSIYIHNGNIIRVEYKNASSELKGEDALKTIIKNSPIVKSVDLQPCKQKVEKNIDCDFSLLMSLFEQFKMEEDALEAISEIETNIQNVYEQIIVDSEKFKEVLEVCSNIFSEGSMDVLLFFDKNGVLKIEGVMKDADIDFREGFSVFVNAAKEVCKDSEYIEIISNIGEKFIYGLYNLKLEAGLVAVFDIIEKANFELDQDLIREAFENVFKKL</sequence>
<dbReference type="PROSITE" id="PS51257">
    <property type="entry name" value="PROKAR_LIPOPROTEIN"/>
    <property type="match status" value="1"/>
</dbReference>
<accession>A0A238YKN8</accession>
<keyword evidence="2" id="KW-1185">Reference proteome</keyword>